<sequence>KLQLGLSTTPLNLDYLEFCCRQELYLLQALSNHALQELFDLVKGQLELPGPSVTVEAAGTTGRPKMLIEEQRLKEMLHTQLPVPCIATLMGVSRSTVFRRKKEYDLSVRSMYSTINDDELDSLVASIKNDLPNAGYWMVRGRLESMGRRVQWRRVAASMHRVDSLGVISRLSGLGCVVRRVYSVPGPLSLVHVDTNHKLIRFTVIEMIYFVLNLHRIERLWRDVWISVSSKYYNLLHSLEENELLDISCADDIFCVHYAILPRLKRDLEIFTEGWNHHPLCTEGNRSPTQIWEIAQMLNTNTVCCGLDSETGIIVPEYECPLVEEMMTELQTLVDPTDPNITDEQLYIACYEHIKRLQTHC</sequence>
<name>A0A671PPR6_9TELE</name>
<dbReference type="AlphaFoldDB" id="A0A671PPR6"/>
<reference evidence="2" key="1">
    <citation type="submission" date="2025-08" db="UniProtKB">
        <authorList>
            <consortium name="Ensembl"/>
        </authorList>
    </citation>
    <scope>IDENTIFICATION</scope>
</reference>
<proteinExistence type="predicted"/>
<evidence type="ECO:0000313" key="3">
    <source>
        <dbReference type="Proteomes" id="UP000472260"/>
    </source>
</evidence>
<dbReference type="Ensembl" id="ENSSANT00000061976.1">
    <property type="protein sequence ID" value="ENSSANP00000058248.1"/>
    <property type="gene ID" value="ENSSANG00000029152.1"/>
</dbReference>
<dbReference type="PANTHER" id="PTHR46791">
    <property type="entry name" value="EXPRESSED PROTEIN"/>
    <property type="match status" value="1"/>
</dbReference>
<protein>
    <recommendedName>
        <fullName evidence="1">Integrase core domain-containing protein</fullName>
    </recommendedName>
</protein>
<dbReference type="Proteomes" id="UP000472260">
    <property type="component" value="Unassembled WGS sequence"/>
</dbReference>
<dbReference type="Pfam" id="PF24764">
    <property type="entry name" value="rva_4"/>
    <property type="match status" value="1"/>
</dbReference>
<reference evidence="2" key="2">
    <citation type="submission" date="2025-09" db="UniProtKB">
        <authorList>
            <consortium name="Ensembl"/>
        </authorList>
    </citation>
    <scope>IDENTIFICATION</scope>
</reference>
<dbReference type="InterPro" id="IPR058913">
    <property type="entry name" value="Integrase_dom_put"/>
</dbReference>
<feature type="domain" description="Integrase core" evidence="1">
    <location>
        <begin position="215"/>
        <end position="300"/>
    </location>
</feature>
<evidence type="ECO:0000313" key="2">
    <source>
        <dbReference type="Ensembl" id="ENSSANP00000058248.1"/>
    </source>
</evidence>
<keyword evidence="3" id="KW-1185">Reference proteome</keyword>
<accession>A0A671PPR6</accession>
<dbReference type="PANTHER" id="PTHR46791:SF11">
    <property type="entry name" value="INTEGRASE CATALYTIC DOMAIN-CONTAINING PROTEIN"/>
    <property type="match status" value="1"/>
</dbReference>
<evidence type="ECO:0000259" key="1">
    <source>
        <dbReference type="Pfam" id="PF24764"/>
    </source>
</evidence>
<organism evidence="2 3">
    <name type="scientific">Sinocyclocheilus anshuiensis</name>
    <dbReference type="NCBI Taxonomy" id="1608454"/>
    <lineage>
        <taxon>Eukaryota</taxon>
        <taxon>Metazoa</taxon>
        <taxon>Chordata</taxon>
        <taxon>Craniata</taxon>
        <taxon>Vertebrata</taxon>
        <taxon>Euteleostomi</taxon>
        <taxon>Actinopterygii</taxon>
        <taxon>Neopterygii</taxon>
        <taxon>Teleostei</taxon>
        <taxon>Ostariophysi</taxon>
        <taxon>Cypriniformes</taxon>
        <taxon>Cyprinidae</taxon>
        <taxon>Cyprininae</taxon>
        <taxon>Sinocyclocheilus</taxon>
    </lineage>
</organism>